<dbReference type="Pfam" id="PF05721">
    <property type="entry name" value="PhyH"/>
    <property type="match status" value="1"/>
</dbReference>
<evidence type="ECO:0008006" key="2">
    <source>
        <dbReference type="Google" id="ProtNLM"/>
    </source>
</evidence>
<gene>
    <name evidence="1" type="ORF">METZ01_LOCUS179</name>
</gene>
<dbReference type="AlphaFoldDB" id="A0A381MYJ2"/>
<reference evidence="1" key="1">
    <citation type="submission" date="2018-05" db="EMBL/GenBank/DDBJ databases">
        <authorList>
            <person name="Lanie J.A."/>
            <person name="Ng W.-L."/>
            <person name="Kazmierczak K.M."/>
            <person name="Andrzejewski T.M."/>
            <person name="Davidsen T.M."/>
            <person name="Wayne K.J."/>
            <person name="Tettelin H."/>
            <person name="Glass J.I."/>
            <person name="Rusch D."/>
            <person name="Podicherti R."/>
            <person name="Tsui H.-C.T."/>
            <person name="Winkler M.E."/>
        </authorList>
    </citation>
    <scope>NUCLEOTIDE SEQUENCE</scope>
</reference>
<dbReference type="SUPFAM" id="SSF51197">
    <property type="entry name" value="Clavaminate synthase-like"/>
    <property type="match status" value="1"/>
</dbReference>
<dbReference type="Gene3D" id="2.60.120.620">
    <property type="entry name" value="q2cbj1_9rhob like domain"/>
    <property type="match status" value="1"/>
</dbReference>
<dbReference type="InterPro" id="IPR008775">
    <property type="entry name" value="Phytyl_CoA_dOase-like"/>
</dbReference>
<accession>A0A381MYJ2</accession>
<name>A0A381MYJ2_9ZZZZ</name>
<proteinExistence type="predicted"/>
<protein>
    <recommendedName>
        <fullName evidence="2">Phytanoyl-CoA dioxygenase</fullName>
    </recommendedName>
</protein>
<organism evidence="1">
    <name type="scientific">marine metagenome</name>
    <dbReference type="NCBI Taxonomy" id="408172"/>
    <lineage>
        <taxon>unclassified sequences</taxon>
        <taxon>metagenomes</taxon>
        <taxon>ecological metagenomes</taxon>
    </lineage>
</organism>
<dbReference type="EMBL" id="UINC01000011">
    <property type="protein sequence ID" value="SUZ47325.1"/>
    <property type="molecule type" value="Genomic_DNA"/>
</dbReference>
<evidence type="ECO:0000313" key="1">
    <source>
        <dbReference type="EMBL" id="SUZ47325.1"/>
    </source>
</evidence>
<sequence length="295" mass="32805">MSLADYNVYPDVDNLMETVKKYDLFEHVVELEAYGLTVVPVEKMQTSDGFADRLRDAIIHACEKRNSVELGDYRTSTMKQMQVGKNSWDLLEEDEVFVEAATNPVNLTLVRWLLGQSAVFSGQTWIIKGEGDGALGLHSDSHGIPPGAGQIAHMCNASWICTDYGGADDGPTVFVPGSHRHGRATMPHEANLENTPFKFVPLIAKAGSLAIWNGATWHASEARTNPGLRVTLVQNYMRSYMRVQKNYESTSPQLLKKYPELERIVGKSLYPYEDSQNPDYGRVGGMMRTGIDPFA</sequence>